<dbReference type="AlphaFoldDB" id="A0A1N7P1Z6"/>
<keyword evidence="2" id="KW-0378">Hydrolase</keyword>
<dbReference type="Pfam" id="PF14279">
    <property type="entry name" value="HNH_5"/>
    <property type="match status" value="1"/>
</dbReference>
<dbReference type="SMART" id="SM00507">
    <property type="entry name" value="HNHc"/>
    <property type="match status" value="1"/>
</dbReference>
<proteinExistence type="predicted"/>
<feature type="domain" description="HNH nuclease" evidence="1">
    <location>
        <begin position="83"/>
        <end position="133"/>
    </location>
</feature>
<dbReference type="CDD" id="cd00085">
    <property type="entry name" value="HNHc"/>
    <property type="match status" value="1"/>
</dbReference>
<dbReference type="EMBL" id="FTOP01000013">
    <property type="protein sequence ID" value="SIT04449.1"/>
    <property type="molecule type" value="Genomic_DNA"/>
</dbReference>
<keyword evidence="2" id="KW-0540">Nuclease</keyword>
<evidence type="ECO:0000259" key="1">
    <source>
        <dbReference type="SMART" id="SM00507"/>
    </source>
</evidence>
<dbReference type="PANTHER" id="PTHR33877:SF2">
    <property type="entry name" value="OS07G0170200 PROTEIN"/>
    <property type="match status" value="1"/>
</dbReference>
<dbReference type="Proteomes" id="UP000186026">
    <property type="component" value="Unassembled WGS sequence"/>
</dbReference>
<keyword evidence="2" id="KW-0255">Endonuclease</keyword>
<dbReference type="GO" id="GO:0004519">
    <property type="term" value="F:endonuclease activity"/>
    <property type="evidence" value="ECO:0007669"/>
    <property type="project" value="UniProtKB-KW"/>
</dbReference>
<dbReference type="InterPro" id="IPR003615">
    <property type="entry name" value="HNH_nuc"/>
</dbReference>
<dbReference type="STRING" id="529505.SAMN05421761_11346"/>
<organism evidence="2 3">
    <name type="scientific">Belliella pelovolcani</name>
    <dbReference type="NCBI Taxonomy" id="529505"/>
    <lineage>
        <taxon>Bacteria</taxon>
        <taxon>Pseudomonadati</taxon>
        <taxon>Bacteroidota</taxon>
        <taxon>Cytophagia</taxon>
        <taxon>Cytophagales</taxon>
        <taxon>Cyclobacteriaceae</taxon>
        <taxon>Belliella</taxon>
    </lineage>
</organism>
<name>A0A1N7P1Z6_9BACT</name>
<dbReference type="Gene3D" id="1.10.30.50">
    <property type="match status" value="1"/>
</dbReference>
<sequence length="180" mass="20668">MFFGQFGLIKLNMEKRVLVLNMDHSPVAVVTVQKAFVLIFLEKASCLTYYESLTIRTVSMSYSYPAVVRLNEYKNIPFRGVLLNRVNLFRRDKGECQYCGSKKNLTIDHVIPKSKGGKTNWTNLITACNRCNVTKGDKTPEQSGMMLRSKPFKPSLAYFLAEYAERQAEEWLPFLTVKAY</sequence>
<reference evidence="3" key="1">
    <citation type="submission" date="2017-01" db="EMBL/GenBank/DDBJ databases">
        <authorList>
            <person name="Varghese N."/>
            <person name="Submissions S."/>
        </authorList>
    </citation>
    <scope>NUCLEOTIDE SEQUENCE [LARGE SCALE GENOMIC DNA]</scope>
    <source>
        <strain evidence="3">DSM 46698</strain>
    </source>
</reference>
<accession>A0A1N7P1Z6</accession>
<evidence type="ECO:0000313" key="3">
    <source>
        <dbReference type="Proteomes" id="UP000186026"/>
    </source>
</evidence>
<evidence type="ECO:0000313" key="2">
    <source>
        <dbReference type="EMBL" id="SIT04449.1"/>
    </source>
</evidence>
<protein>
    <submittedName>
        <fullName evidence="2">5-methylcytosine-specific restriction endonuclease McrA</fullName>
    </submittedName>
</protein>
<gene>
    <name evidence="2" type="ORF">SAMN05421761_11346</name>
</gene>
<dbReference type="InterPro" id="IPR029471">
    <property type="entry name" value="HNH_5"/>
</dbReference>
<keyword evidence="3" id="KW-1185">Reference proteome</keyword>
<dbReference type="InterPro" id="IPR052892">
    <property type="entry name" value="NA-targeting_endonuclease"/>
</dbReference>
<dbReference type="PANTHER" id="PTHR33877">
    <property type="entry name" value="SLL1193 PROTEIN"/>
    <property type="match status" value="1"/>
</dbReference>